<dbReference type="InterPro" id="IPR021441">
    <property type="entry name" value="DUF3090"/>
</dbReference>
<sequence>MSLIEYDPPTRFVVGTVGEPGARTFFLQASDEARRTQVSVEKVHVTVLAERIEELLDQLADADAGVLAAVGSADNAPLDTPIEEEYRVQALSLAWDEGRRVIVIECHDHDPDEVSDTAALTSADTNSLRVVLSPSQARAFARRCTTVASAGRPSCPFCGGPLDPSGHICPRANGYRR</sequence>
<reference evidence="1 2" key="1">
    <citation type="submission" date="2019-06" db="EMBL/GenBank/DDBJ databases">
        <title>Sequencing the genomes of 1000 actinobacteria strains.</title>
        <authorList>
            <person name="Klenk H.-P."/>
        </authorList>
    </citation>
    <scope>NUCLEOTIDE SEQUENCE [LARGE SCALE GENOMIC DNA]</scope>
    <source>
        <strain evidence="1 2">DSM 18935</strain>
    </source>
</reference>
<dbReference type="RefSeq" id="WP_144858030.1">
    <property type="nucleotide sequence ID" value="NZ_BAAAYT010000002.1"/>
</dbReference>
<dbReference type="AlphaFoldDB" id="A0A560W6F6"/>
<proteinExistence type="predicted"/>
<protein>
    <submittedName>
        <fullName evidence="1">Putative repeat protein (TIGR03847 family)</fullName>
    </submittedName>
</protein>
<keyword evidence="2" id="KW-1185">Reference proteome</keyword>
<evidence type="ECO:0000313" key="1">
    <source>
        <dbReference type="EMBL" id="TWD13206.1"/>
    </source>
</evidence>
<organism evidence="1 2">
    <name type="scientific">Marihabitans asiaticum</name>
    <dbReference type="NCBI Taxonomy" id="415218"/>
    <lineage>
        <taxon>Bacteria</taxon>
        <taxon>Bacillati</taxon>
        <taxon>Actinomycetota</taxon>
        <taxon>Actinomycetes</taxon>
        <taxon>Micrococcales</taxon>
        <taxon>Intrasporangiaceae</taxon>
        <taxon>Marihabitans</taxon>
    </lineage>
</organism>
<dbReference type="NCBIfam" id="TIGR03847">
    <property type="entry name" value="conserved hypothetical protein"/>
    <property type="match status" value="1"/>
</dbReference>
<dbReference type="Proteomes" id="UP000315628">
    <property type="component" value="Unassembled WGS sequence"/>
</dbReference>
<name>A0A560W6F6_9MICO</name>
<dbReference type="OrthoDB" id="156387at2"/>
<dbReference type="EMBL" id="VIUW01000005">
    <property type="protein sequence ID" value="TWD13206.1"/>
    <property type="molecule type" value="Genomic_DNA"/>
</dbReference>
<dbReference type="Pfam" id="PF11290">
    <property type="entry name" value="DUF3090"/>
    <property type="match status" value="1"/>
</dbReference>
<evidence type="ECO:0000313" key="2">
    <source>
        <dbReference type="Proteomes" id="UP000315628"/>
    </source>
</evidence>
<accession>A0A560W6F6</accession>
<comment type="caution">
    <text evidence="1">The sequence shown here is derived from an EMBL/GenBank/DDBJ whole genome shotgun (WGS) entry which is preliminary data.</text>
</comment>
<gene>
    <name evidence="1" type="ORF">FB557_2593</name>
</gene>